<dbReference type="HOGENOM" id="CLU_2989113_0_0_3"/>
<keyword evidence="2" id="KW-1185">Reference proteome</keyword>
<organism evidence="1 2">
    <name type="scientific">Cylindrospermum stagnale PCC 7417</name>
    <dbReference type="NCBI Taxonomy" id="56107"/>
    <lineage>
        <taxon>Bacteria</taxon>
        <taxon>Bacillati</taxon>
        <taxon>Cyanobacteriota</taxon>
        <taxon>Cyanophyceae</taxon>
        <taxon>Nostocales</taxon>
        <taxon>Nostocaceae</taxon>
        <taxon>Cylindrospermum</taxon>
    </lineage>
</organism>
<protein>
    <submittedName>
        <fullName evidence="1">Uncharacterized protein</fullName>
    </submittedName>
</protein>
<dbReference type="AlphaFoldDB" id="K9WUE0"/>
<dbReference type="Proteomes" id="UP000010475">
    <property type="component" value="Chromosome"/>
</dbReference>
<sequence length="57" mass="6433">MTTKIMSFNQFNRFVETRLIASSQELSPPAVFDRLLLDAYVLVFADPNSTTNIAPIQ</sequence>
<reference evidence="1 2" key="1">
    <citation type="submission" date="2012-06" db="EMBL/GenBank/DDBJ databases">
        <title>Finished chromosome of genome of Cylindrospermum stagnale PCC 7417.</title>
        <authorList>
            <consortium name="US DOE Joint Genome Institute"/>
            <person name="Gugger M."/>
            <person name="Coursin T."/>
            <person name="Rippka R."/>
            <person name="Tandeau De Marsac N."/>
            <person name="Huntemann M."/>
            <person name="Wei C.-L."/>
            <person name="Han J."/>
            <person name="Detter J.C."/>
            <person name="Han C."/>
            <person name="Tapia R."/>
            <person name="Chen A."/>
            <person name="Kyrpides N."/>
            <person name="Mavromatis K."/>
            <person name="Markowitz V."/>
            <person name="Szeto E."/>
            <person name="Ivanova N."/>
            <person name="Pagani I."/>
            <person name="Pati A."/>
            <person name="Goodwin L."/>
            <person name="Nordberg H.P."/>
            <person name="Cantor M.N."/>
            <person name="Hua S.X."/>
            <person name="Woyke T."/>
            <person name="Kerfeld C.A."/>
        </authorList>
    </citation>
    <scope>NUCLEOTIDE SEQUENCE [LARGE SCALE GENOMIC DNA]</scope>
    <source>
        <strain evidence="1 2">PCC 7417</strain>
    </source>
</reference>
<name>K9WUE0_9NOST</name>
<accession>K9WUE0</accession>
<evidence type="ECO:0000313" key="2">
    <source>
        <dbReference type="Proteomes" id="UP000010475"/>
    </source>
</evidence>
<dbReference type="KEGG" id="csg:Cylst_1094"/>
<dbReference type="EMBL" id="CP003642">
    <property type="protein sequence ID" value="AFZ23406.1"/>
    <property type="molecule type" value="Genomic_DNA"/>
</dbReference>
<gene>
    <name evidence="1" type="ORF">Cylst_1094</name>
</gene>
<proteinExistence type="predicted"/>
<dbReference type="RefSeq" id="WP_015206662.1">
    <property type="nucleotide sequence ID" value="NC_019757.1"/>
</dbReference>
<evidence type="ECO:0000313" key="1">
    <source>
        <dbReference type="EMBL" id="AFZ23406.1"/>
    </source>
</evidence>